<comment type="similarity">
    <text evidence="1">Belongs to the MurCDEF family. MurT subfamily.</text>
</comment>
<gene>
    <name evidence="1 4" type="primary">murT</name>
    <name evidence="4" type="ORF">DSM112329_02564</name>
</gene>
<dbReference type="GO" id="GO:0016881">
    <property type="term" value="F:acid-amino acid ligase activity"/>
    <property type="evidence" value="ECO:0007669"/>
    <property type="project" value="InterPro"/>
</dbReference>
<comment type="pathway">
    <text evidence="1">Cell wall biogenesis; peptidoglycan biosynthesis.</text>
</comment>
<dbReference type="PANTHER" id="PTHR23135:SF7">
    <property type="entry name" value="LIPID II ISOGLUTAMINYL SYNTHASE (GLUTAMINE-HYDROLYZING) SUBUNIT MURT"/>
    <property type="match status" value="1"/>
</dbReference>
<keyword evidence="1" id="KW-0479">Metal-binding</keyword>
<feature type="domain" description="Lipid II isoglutaminyl synthase (glutamine-hydrolyzing) subunit MurT C-terminal" evidence="3">
    <location>
        <begin position="336"/>
        <end position="446"/>
    </location>
</feature>
<feature type="binding site" evidence="1">
    <location>
        <position position="240"/>
    </location>
    <ligand>
        <name>Zn(2+)</name>
        <dbReference type="ChEBI" id="CHEBI:29105"/>
    </ligand>
</feature>
<keyword evidence="1 4" id="KW-0436">Ligase</keyword>
<keyword evidence="1" id="KW-0547">Nucleotide-binding</keyword>
<feature type="active site" evidence="1">
    <location>
        <position position="372"/>
    </location>
</feature>
<dbReference type="GO" id="GO:0005524">
    <property type="term" value="F:ATP binding"/>
    <property type="evidence" value="ECO:0007669"/>
    <property type="project" value="UniProtKB-UniRule"/>
</dbReference>
<feature type="binding site" evidence="1">
    <location>
        <position position="221"/>
    </location>
    <ligand>
        <name>Zn(2+)</name>
        <dbReference type="ChEBI" id="CHEBI:29105"/>
    </ligand>
</feature>
<dbReference type="Pfam" id="PF08353">
    <property type="entry name" value="MurT_C"/>
    <property type="match status" value="1"/>
</dbReference>
<keyword evidence="1" id="KW-0862">Zinc</keyword>
<dbReference type="HAMAP" id="MF_02214">
    <property type="entry name" value="Lipid_II_synth_MurT"/>
    <property type="match status" value="1"/>
</dbReference>
<dbReference type="GO" id="GO:0009252">
    <property type="term" value="P:peptidoglycan biosynthetic process"/>
    <property type="evidence" value="ECO:0007669"/>
    <property type="project" value="UniProtKB-UniRule"/>
</dbReference>
<keyword evidence="1" id="KW-0133">Cell shape</keyword>
<dbReference type="KEGG" id="parq:DSM112329_02564"/>
<dbReference type="GO" id="GO:0008270">
    <property type="term" value="F:zinc ion binding"/>
    <property type="evidence" value="ECO:0007669"/>
    <property type="project" value="UniProtKB-UniRule"/>
</dbReference>
<comment type="subunit">
    <text evidence="1">Forms a heterodimer with GatD.</text>
</comment>
<accession>A0AAU7AVR8</accession>
<dbReference type="PANTHER" id="PTHR23135">
    <property type="entry name" value="MUR LIGASE FAMILY MEMBER"/>
    <property type="match status" value="1"/>
</dbReference>
<keyword evidence="1" id="KW-0961">Cell wall biogenesis/degradation</keyword>
<dbReference type="AlphaFoldDB" id="A0AAU7AVR8"/>
<dbReference type="Gene3D" id="3.40.1190.10">
    <property type="entry name" value="Mur-like, catalytic domain"/>
    <property type="match status" value="1"/>
</dbReference>
<dbReference type="InterPro" id="IPR013221">
    <property type="entry name" value="Mur_ligase_cen"/>
</dbReference>
<evidence type="ECO:0000313" key="4">
    <source>
        <dbReference type="EMBL" id="XAY05706.1"/>
    </source>
</evidence>
<keyword evidence="1" id="KW-0067">ATP-binding</keyword>
<dbReference type="InterPro" id="IPR043703">
    <property type="entry name" value="Lipid_II_synth_MurT"/>
</dbReference>
<dbReference type="SUPFAM" id="SSF53623">
    <property type="entry name" value="MurD-like peptide ligases, catalytic domain"/>
    <property type="match status" value="1"/>
</dbReference>
<dbReference type="GO" id="GO:0140282">
    <property type="term" value="F:carbon-nitrogen ligase activity on lipid II"/>
    <property type="evidence" value="ECO:0007669"/>
    <property type="project" value="UniProtKB-UniRule"/>
</dbReference>
<reference evidence="4" key="1">
    <citation type="submission" date="2022-12" db="EMBL/GenBank/DDBJ databases">
        <title>Paraconexibacter alkalitolerans sp. nov. and Baekduia alba sp. nov., isolated from soil and emended description of the genera Paraconexibacter (Chun et al., 2020) and Baekduia (An et al., 2020).</title>
        <authorList>
            <person name="Vieira S."/>
            <person name="Huber K.J."/>
            <person name="Geppert A."/>
            <person name="Wolf J."/>
            <person name="Neumann-Schaal M."/>
            <person name="Muesken M."/>
            <person name="Overmann J."/>
        </authorList>
    </citation>
    <scope>NUCLEOTIDE SEQUENCE</scope>
    <source>
        <strain evidence="4">AEG42_29</strain>
    </source>
</reference>
<dbReference type="Pfam" id="PF08245">
    <property type="entry name" value="Mur_ligase_M"/>
    <property type="match status" value="1"/>
</dbReference>
<comment type="catalytic activity">
    <reaction evidence="1">
        <text>beta-D-GlcNAc-(1-&gt;4)-Mur2Ac(oyl-L-Ala-gamma-D-Glu-L-Lys-D-Ala-D-Ala)-di-trans,octa-cis-undecaprenyl diphosphate + ATP = beta-D-GlcNAc-(1-&gt;4)-Mur2Ac(oyl-L-Ala-gamma-D-O-P-Glu-L-Lys-D-Ala-D-Ala)-di-trans,octa-cis-undecaprenyl diphosphate + ADP</text>
        <dbReference type="Rhea" id="RHEA:59488"/>
        <dbReference type="ChEBI" id="CHEBI:30616"/>
        <dbReference type="ChEBI" id="CHEBI:60033"/>
        <dbReference type="ChEBI" id="CHEBI:143132"/>
        <dbReference type="ChEBI" id="CHEBI:456216"/>
    </reaction>
</comment>
<comment type="catalytic activity">
    <reaction evidence="1">
        <text>beta-D-GlcNAc-(1-&gt;4)-Mur2Ac(oyl-L-Ala-gamma-D-Glu-L-Lys-D-Ala-D-Ala)-di-trans,octa-cis-undecaprenyl diphosphate + L-glutamine + ATP + H2O = beta-D-GlcNAc-(1-&gt;4)-Mur2Ac(oyl-L-Ala-D-isoglutaminyl-L-Lys-D-Ala-D-Ala)-di-trans,octa-cis-undecaprenyl diphosphate + L-glutamate + ADP + phosphate + H(+)</text>
        <dbReference type="Rhea" id="RHEA:57928"/>
        <dbReference type="ChEBI" id="CHEBI:15377"/>
        <dbReference type="ChEBI" id="CHEBI:15378"/>
        <dbReference type="ChEBI" id="CHEBI:29985"/>
        <dbReference type="ChEBI" id="CHEBI:30616"/>
        <dbReference type="ChEBI" id="CHEBI:43474"/>
        <dbReference type="ChEBI" id="CHEBI:58359"/>
        <dbReference type="ChEBI" id="CHEBI:60033"/>
        <dbReference type="ChEBI" id="CHEBI:62233"/>
        <dbReference type="ChEBI" id="CHEBI:456216"/>
        <dbReference type="EC" id="6.3.5.13"/>
    </reaction>
</comment>
<organism evidence="4">
    <name type="scientific">Paraconexibacter sp. AEG42_29</name>
    <dbReference type="NCBI Taxonomy" id="2997339"/>
    <lineage>
        <taxon>Bacteria</taxon>
        <taxon>Bacillati</taxon>
        <taxon>Actinomycetota</taxon>
        <taxon>Thermoleophilia</taxon>
        <taxon>Solirubrobacterales</taxon>
        <taxon>Paraconexibacteraceae</taxon>
        <taxon>Paraconexibacter</taxon>
    </lineage>
</organism>
<evidence type="ECO:0000259" key="2">
    <source>
        <dbReference type="Pfam" id="PF08245"/>
    </source>
</evidence>
<dbReference type="InterPro" id="IPR013564">
    <property type="entry name" value="MurT_C"/>
</dbReference>
<feature type="domain" description="Mur ligase central" evidence="2">
    <location>
        <begin position="57"/>
        <end position="297"/>
    </location>
</feature>
<sequence>MKGAGWRGTVARAAGRASRLSGRGGTSIPGKVLLKLDPDAIGTLSAGLERRAAISATNGKTTTAAMAHAILARGGAQLVHNSAGANMAGGIASTLLYQRGDTGLFEIDEFWLPGIVPRLKPQALLLGNLFRDQLDRYGELETIADRWAAMVAGADPTTTLVLNADDPLVADLGRERVAPDQRATIASAAGAPGVLTYGVQDTALRLEGLQHASDSTHCRRCGAPLRYDAVFLGHQGHYHCDACGITRPRPDVFATDVVLDGVRGARFVLTTPAGTAPVTLPLPGLYNVYNALAAAALTHALGAPLADVVAGLKDVAPAFGRAETVTIAGRELSILLVKNPAGANEVLRTLALEDGVHDLFAVLNDNIADGRDVSWIWDADFELLAPHVRRATCAGTRAAEMGLRLKYAGVPPEQITVVDAGLAAGLDSALTAGDGRLFALPTYTAMLALREELTRRGVTGSSFG</sequence>
<dbReference type="EMBL" id="CP114014">
    <property type="protein sequence ID" value="XAY05706.1"/>
    <property type="molecule type" value="Genomic_DNA"/>
</dbReference>
<protein>
    <recommendedName>
        <fullName evidence="1">Lipid II isoglutaminyl synthase (glutamine-hydrolyzing) subunit MurT</fullName>
        <ecNumber evidence="1">6.3.5.13</ecNumber>
    </recommendedName>
</protein>
<dbReference type="GO" id="GO:0071555">
    <property type="term" value="P:cell wall organization"/>
    <property type="evidence" value="ECO:0007669"/>
    <property type="project" value="UniProtKB-KW"/>
</dbReference>
<name>A0AAU7AVR8_9ACTN</name>
<evidence type="ECO:0000256" key="1">
    <source>
        <dbReference type="HAMAP-Rule" id="MF_02214"/>
    </source>
</evidence>
<keyword evidence="1" id="KW-0573">Peptidoglycan synthesis</keyword>
<dbReference type="EC" id="6.3.5.13" evidence="1"/>
<feature type="binding site" evidence="1">
    <location>
        <position position="218"/>
    </location>
    <ligand>
        <name>Zn(2+)</name>
        <dbReference type="ChEBI" id="CHEBI:29105"/>
    </ligand>
</feature>
<feature type="binding site" evidence="1">
    <location>
        <position position="243"/>
    </location>
    <ligand>
        <name>Zn(2+)</name>
        <dbReference type="ChEBI" id="CHEBI:29105"/>
    </ligand>
</feature>
<dbReference type="GO" id="GO:0008360">
    <property type="term" value="P:regulation of cell shape"/>
    <property type="evidence" value="ECO:0007669"/>
    <property type="project" value="UniProtKB-KW"/>
</dbReference>
<dbReference type="InterPro" id="IPR036565">
    <property type="entry name" value="Mur-like_cat_sf"/>
</dbReference>
<evidence type="ECO:0000259" key="3">
    <source>
        <dbReference type="Pfam" id="PF08353"/>
    </source>
</evidence>
<proteinExistence type="inferred from homology"/>
<comment type="catalytic activity">
    <reaction evidence="1">
        <text>beta-D-GlcNAc-(1-&gt;4)-Mur2Ac(oyl-L-Ala-gamma-D-O-P-Glu-L-Lys-D-Ala-D-Ala)-di-trans,octa-cis-undecaprenyl diphosphate + NH4(+) = beta-D-GlcNAc-(1-&gt;4)-Mur2Ac(oyl-L-Ala-D-isoglutaminyl-L-Lys-D-Ala-D-Ala)-di-trans,octa-cis-undecaprenyl diphosphate + phosphate + H(+)</text>
        <dbReference type="Rhea" id="RHEA:57932"/>
        <dbReference type="ChEBI" id="CHEBI:15378"/>
        <dbReference type="ChEBI" id="CHEBI:28938"/>
        <dbReference type="ChEBI" id="CHEBI:43474"/>
        <dbReference type="ChEBI" id="CHEBI:62233"/>
        <dbReference type="ChEBI" id="CHEBI:143132"/>
    </reaction>
</comment>
<comment type="function">
    <text evidence="1">The lipid II isoglutaminyl synthase complex catalyzes the formation of alpha-D-isoglutamine in the cell wall lipid II stem peptide. The MurT subunit catalyzes the ATP-dependent amidation of D-glutamate residue of lipid II, converting it to an isoglutamine residue.</text>
</comment>